<feature type="compositionally biased region" description="Low complexity" evidence="2">
    <location>
        <begin position="392"/>
        <end position="427"/>
    </location>
</feature>
<dbReference type="InterPro" id="IPR000159">
    <property type="entry name" value="RA_dom"/>
</dbReference>
<feature type="domain" description="SAM" evidence="3">
    <location>
        <begin position="66"/>
        <end position="129"/>
    </location>
</feature>
<sequence>MAYRSAYHEDSDADDEFERSVVASPTLPPDFESSPTDSDPPSAENTPTTYTHSDSHISPNGLISQWTATQCADFVSSLGLRQYADTIVEEGVNGEALIALHHAELKEMGMASVGHRLKVLRNVYEIKVKQNIPLDPEDFVPPSAEASSQDATATQDDIARIIESIKLRDERIIQAETELKMLKEDMNRVLEENRRLREDFLPALRMYKDRSHPLPNPDGQNQDNMSSPPLSNQTDRGPSSLSRKFSTKKLFLGSAPKNPSPTIHEGRTLNDGSNLHPSAAAVAASNDLTASFGGSQTSPNTLDQRSPTSPAYSTQTATTARSFRGDKYGDDSYADRDRDRVNGNRSRSNADEPPNSGNTITSSAASTTSTIIPPNSSTANTLASLADRSKDSSSLTSVAPSTSSSTTAIGAPPNSATSNASGSSSNNPQVEIYKSFRVSVDDPCYKVLPVALKKYNITADWRQYALYIVHGDQERCLGLQEKPLILFKQLDREGRKPMFMLRRHASPQVGHENYIGGAHRDGSQAGGSVSLPGGVL</sequence>
<evidence type="ECO:0000259" key="3">
    <source>
        <dbReference type="PROSITE" id="PS50105"/>
    </source>
</evidence>
<dbReference type="SUPFAM" id="SSF54236">
    <property type="entry name" value="Ubiquitin-like"/>
    <property type="match status" value="1"/>
</dbReference>
<dbReference type="PROSITE" id="PS50200">
    <property type="entry name" value="RA"/>
    <property type="match status" value="1"/>
</dbReference>
<evidence type="ECO:0000313" key="6">
    <source>
        <dbReference type="Proteomes" id="UP000800092"/>
    </source>
</evidence>
<feature type="compositionally biased region" description="Low complexity" evidence="2">
    <location>
        <begin position="359"/>
        <end position="378"/>
    </location>
</feature>
<dbReference type="CDD" id="cd01786">
    <property type="entry name" value="RA_STE50"/>
    <property type="match status" value="1"/>
</dbReference>
<dbReference type="Proteomes" id="UP000800092">
    <property type="component" value="Unassembled WGS sequence"/>
</dbReference>
<evidence type="ECO:0000256" key="2">
    <source>
        <dbReference type="SAM" id="MobiDB-lite"/>
    </source>
</evidence>
<protein>
    <submittedName>
        <fullName evidence="5">RA-domain-containing protein</fullName>
    </submittedName>
</protein>
<feature type="region of interest" description="Disordered" evidence="2">
    <location>
        <begin position="208"/>
        <end position="275"/>
    </location>
</feature>
<dbReference type="OrthoDB" id="445896at2759"/>
<proteinExistence type="predicted"/>
<evidence type="ECO:0000256" key="1">
    <source>
        <dbReference type="SAM" id="Coils"/>
    </source>
</evidence>
<dbReference type="InterPro" id="IPR013761">
    <property type="entry name" value="SAM/pointed_sf"/>
</dbReference>
<dbReference type="GO" id="GO:0007165">
    <property type="term" value="P:signal transduction"/>
    <property type="evidence" value="ECO:0007669"/>
    <property type="project" value="InterPro"/>
</dbReference>
<dbReference type="EMBL" id="ML991807">
    <property type="protein sequence ID" value="KAF2233396.1"/>
    <property type="molecule type" value="Genomic_DNA"/>
</dbReference>
<dbReference type="PANTHER" id="PTHR24135">
    <property type="entry name" value="SH3 AND MULTIPLE ANKYRIN REPEAT DOMAINS PROTEIN"/>
    <property type="match status" value="1"/>
</dbReference>
<dbReference type="SMART" id="SM00454">
    <property type="entry name" value="SAM"/>
    <property type="match status" value="1"/>
</dbReference>
<keyword evidence="1" id="KW-0175">Coiled coil</keyword>
<dbReference type="SUPFAM" id="SSF47769">
    <property type="entry name" value="SAM/Pointed domain"/>
    <property type="match status" value="1"/>
</dbReference>
<feature type="compositionally biased region" description="Polar residues" evidence="2">
    <location>
        <begin position="218"/>
        <end position="244"/>
    </location>
</feature>
<feature type="region of interest" description="Disordered" evidence="2">
    <location>
        <begin position="290"/>
        <end position="427"/>
    </location>
</feature>
<dbReference type="SMART" id="SM00314">
    <property type="entry name" value="RA"/>
    <property type="match status" value="1"/>
</dbReference>
<feature type="compositionally biased region" description="Basic and acidic residues" evidence="2">
    <location>
        <begin position="1"/>
        <end position="10"/>
    </location>
</feature>
<dbReference type="Gene3D" id="1.10.150.50">
    <property type="entry name" value="Transcription Factor, Ets-1"/>
    <property type="match status" value="1"/>
</dbReference>
<dbReference type="InterPro" id="IPR029071">
    <property type="entry name" value="Ubiquitin-like_domsf"/>
</dbReference>
<feature type="coiled-coil region" evidence="1">
    <location>
        <begin position="172"/>
        <end position="199"/>
    </location>
</feature>
<name>A0A6A6H5L6_VIRVR</name>
<feature type="compositionally biased region" description="Basic and acidic residues" evidence="2">
    <location>
        <begin position="323"/>
        <end position="342"/>
    </location>
</feature>
<keyword evidence="6" id="KW-1185">Reference proteome</keyword>
<evidence type="ECO:0000259" key="4">
    <source>
        <dbReference type="PROSITE" id="PS50200"/>
    </source>
</evidence>
<organism evidence="5 6">
    <name type="scientific">Viridothelium virens</name>
    <name type="common">Speckled blister lichen</name>
    <name type="synonym">Trypethelium virens</name>
    <dbReference type="NCBI Taxonomy" id="1048519"/>
    <lineage>
        <taxon>Eukaryota</taxon>
        <taxon>Fungi</taxon>
        <taxon>Dikarya</taxon>
        <taxon>Ascomycota</taxon>
        <taxon>Pezizomycotina</taxon>
        <taxon>Dothideomycetes</taxon>
        <taxon>Dothideomycetes incertae sedis</taxon>
        <taxon>Trypetheliales</taxon>
        <taxon>Trypetheliaceae</taxon>
        <taxon>Viridothelium</taxon>
    </lineage>
</organism>
<feature type="domain" description="Ras-associating" evidence="4">
    <location>
        <begin position="433"/>
        <end position="506"/>
    </location>
</feature>
<dbReference type="PROSITE" id="PS50105">
    <property type="entry name" value="SAM_DOMAIN"/>
    <property type="match status" value="1"/>
</dbReference>
<dbReference type="PANTHER" id="PTHR24135:SF28">
    <property type="entry name" value="LD13733P"/>
    <property type="match status" value="1"/>
</dbReference>
<dbReference type="AlphaFoldDB" id="A0A6A6H5L6"/>
<feature type="region of interest" description="Disordered" evidence="2">
    <location>
        <begin position="1"/>
        <end position="57"/>
    </location>
</feature>
<dbReference type="Pfam" id="PF07647">
    <property type="entry name" value="SAM_2"/>
    <property type="match status" value="1"/>
</dbReference>
<dbReference type="Pfam" id="PF00788">
    <property type="entry name" value="RA"/>
    <property type="match status" value="1"/>
</dbReference>
<dbReference type="InterPro" id="IPR051569">
    <property type="entry name" value="SHANK"/>
</dbReference>
<evidence type="ECO:0000313" key="5">
    <source>
        <dbReference type="EMBL" id="KAF2233396.1"/>
    </source>
</evidence>
<feature type="compositionally biased region" description="Polar residues" evidence="2">
    <location>
        <begin position="290"/>
        <end position="321"/>
    </location>
</feature>
<dbReference type="InterPro" id="IPR001660">
    <property type="entry name" value="SAM"/>
</dbReference>
<reference evidence="5" key="1">
    <citation type="journal article" date="2020" name="Stud. Mycol.">
        <title>101 Dothideomycetes genomes: a test case for predicting lifestyles and emergence of pathogens.</title>
        <authorList>
            <person name="Haridas S."/>
            <person name="Albert R."/>
            <person name="Binder M."/>
            <person name="Bloem J."/>
            <person name="Labutti K."/>
            <person name="Salamov A."/>
            <person name="Andreopoulos B."/>
            <person name="Baker S."/>
            <person name="Barry K."/>
            <person name="Bills G."/>
            <person name="Bluhm B."/>
            <person name="Cannon C."/>
            <person name="Castanera R."/>
            <person name="Culley D."/>
            <person name="Daum C."/>
            <person name="Ezra D."/>
            <person name="Gonzalez J."/>
            <person name="Henrissat B."/>
            <person name="Kuo A."/>
            <person name="Liang C."/>
            <person name="Lipzen A."/>
            <person name="Lutzoni F."/>
            <person name="Magnuson J."/>
            <person name="Mondo S."/>
            <person name="Nolan M."/>
            <person name="Ohm R."/>
            <person name="Pangilinan J."/>
            <person name="Park H.-J."/>
            <person name="Ramirez L."/>
            <person name="Alfaro M."/>
            <person name="Sun H."/>
            <person name="Tritt A."/>
            <person name="Yoshinaga Y."/>
            <person name="Zwiers L.-H."/>
            <person name="Turgeon B."/>
            <person name="Goodwin S."/>
            <person name="Spatafora J."/>
            <person name="Crous P."/>
            <person name="Grigoriev I."/>
        </authorList>
    </citation>
    <scope>NUCLEOTIDE SEQUENCE</scope>
    <source>
        <strain evidence="5">Tuck. ex Michener</strain>
    </source>
</reference>
<gene>
    <name evidence="5" type="ORF">EV356DRAFT_516414</name>
</gene>
<accession>A0A6A6H5L6</accession>
<dbReference type="Gene3D" id="3.10.20.90">
    <property type="entry name" value="Phosphatidylinositol 3-kinase Catalytic Subunit, Chain A, domain 1"/>
    <property type="match status" value="1"/>
</dbReference>
<feature type="compositionally biased region" description="Polar residues" evidence="2">
    <location>
        <begin position="33"/>
        <end position="57"/>
    </location>
</feature>